<dbReference type="EMBL" id="GGEC01015366">
    <property type="protein sequence ID" value="MBW95849.1"/>
    <property type="molecule type" value="Transcribed_RNA"/>
</dbReference>
<feature type="transmembrane region" description="Helical" evidence="1">
    <location>
        <begin position="50"/>
        <end position="70"/>
    </location>
</feature>
<evidence type="ECO:0000313" key="2">
    <source>
        <dbReference type="EMBL" id="MBW95849.1"/>
    </source>
</evidence>
<name>A0A2P2JQX5_RHIMU</name>
<proteinExistence type="predicted"/>
<reference evidence="2" key="1">
    <citation type="submission" date="2018-02" db="EMBL/GenBank/DDBJ databases">
        <title>Rhizophora mucronata_Transcriptome.</title>
        <authorList>
            <person name="Meera S.P."/>
            <person name="Sreeshan A."/>
            <person name="Augustine A."/>
        </authorList>
    </citation>
    <scope>NUCLEOTIDE SEQUENCE</scope>
    <source>
        <tissue evidence="2">Leaf</tissue>
    </source>
</reference>
<organism evidence="2">
    <name type="scientific">Rhizophora mucronata</name>
    <name type="common">Asiatic mangrove</name>
    <dbReference type="NCBI Taxonomy" id="61149"/>
    <lineage>
        <taxon>Eukaryota</taxon>
        <taxon>Viridiplantae</taxon>
        <taxon>Streptophyta</taxon>
        <taxon>Embryophyta</taxon>
        <taxon>Tracheophyta</taxon>
        <taxon>Spermatophyta</taxon>
        <taxon>Magnoliopsida</taxon>
        <taxon>eudicotyledons</taxon>
        <taxon>Gunneridae</taxon>
        <taxon>Pentapetalae</taxon>
        <taxon>rosids</taxon>
        <taxon>fabids</taxon>
        <taxon>Malpighiales</taxon>
        <taxon>Rhizophoraceae</taxon>
        <taxon>Rhizophora</taxon>
    </lineage>
</organism>
<dbReference type="AlphaFoldDB" id="A0A2P2JQX5"/>
<sequence length="72" mass="8240">MIYSCCAWVIDIRLSPCSRSLLGKTMPIQRHASFMYSSRPLLWHSTFSQLYFSIALLSSLWSPLFLLPLISG</sequence>
<keyword evidence="1" id="KW-0812">Transmembrane</keyword>
<evidence type="ECO:0000256" key="1">
    <source>
        <dbReference type="SAM" id="Phobius"/>
    </source>
</evidence>
<accession>A0A2P2JQX5</accession>
<keyword evidence="1" id="KW-0472">Membrane</keyword>
<keyword evidence="1" id="KW-1133">Transmembrane helix</keyword>
<protein>
    <submittedName>
        <fullName evidence="2">Uncharacterized protein MANES_01G231400</fullName>
    </submittedName>
</protein>